<name>A0A5J4SEW9_9ZZZZ</name>
<dbReference type="EMBL" id="SNRY01000217">
    <property type="protein sequence ID" value="KAA6344448.1"/>
    <property type="molecule type" value="Genomic_DNA"/>
</dbReference>
<comment type="caution">
    <text evidence="1">The sequence shown here is derived from an EMBL/GenBank/DDBJ whole genome shotgun (WGS) entry which is preliminary data.</text>
</comment>
<reference evidence="1" key="1">
    <citation type="submission" date="2019-03" db="EMBL/GenBank/DDBJ databases">
        <title>Single cell metagenomics reveals metabolic interactions within the superorganism composed of flagellate Streblomastix strix and complex community of Bacteroidetes bacteria on its surface.</title>
        <authorList>
            <person name="Treitli S.C."/>
            <person name="Kolisko M."/>
            <person name="Husnik F."/>
            <person name="Keeling P."/>
            <person name="Hampl V."/>
        </authorList>
    </citation>
    <scope>NUCLEOTIDE SEQUENCE</scope>
    <source>
        <strain evidence="1">STM</strain>
    </source>
</reference>
<organism evidence="1">
    <name type="scientific">termite gut metagenome</name>
    <dbReference type="NCBI Taxonomy" id="433724"/>
    <lineage>
        <taxon>unclassified sequences</taxon>
        <taxon>metagenomes</taxon>
        <taxon>organismal metagenomes</taxon>
    </lineage>
</organism>
<sequence>MLDLDKLARMLDEALAKETPESLNRWYNEQVMLDMEGFLDDVVLKDSLHITGTELYITSAKLEHAAYHAKTENESDVTKHNYILAA</sequence>
<dbReference type="AlphaFoldDB" id="A0A5J4SEW9"/>
<accession>A0A5J4SEW9</accession>
<proteinExistence type="predicted"/>
<gene>
    <name evidence="1" type="ORF">EZS27_007933</name>
</gene>
<evidence type="ECO:0000313" key="1">
    <source>
        <dbReference type="EMBL" id="KAA6344448.1"/>
    </source>
</evidence>
<protein>
    <submittedName>
        <fullName evidence="1">Uncharacterized protein</fullName>
    </submittedName>
</protein>